<dbReference type="PRINTS" id="PR00834">
    <property type="entry name" value="PROTEASES2C"/>
</dbReference>
<reference evidence="5 6" key="1">
    <citation type="journal article" date="2016" name="Nat. Commun.">
        <title>Thousands of microbial genomes shed light on interconnected biogeochemical processes in an aquifer system.</title>
        <authorList>
            <person name="Anantharaman K."/>
            <person name="Brown C.T."/>
            <person name="Hug L.A."/>
            <person name="Sharon I."/>
            <person name="Castelle C.J."/>
            <person name="Probst A.J."/>
            <person name="Thomas B.C."/>
            <person name="Singh A."/>
            <person name="Wilkins M.J."/>
            <person name="Karaoz U."/>
            <person name="Brodie E.L."/>
            <person name="Williams K.H."/>
            <person name="Hubbard S.S."/>
            <person name="Banfield J.F."/>
        </authorList>
    </citation>
    <scope>NUCLEOTIDE SEQUENCE [LARGE SCALE GENOMIC DNA]</scope>
</reference>
<gene>
    <name evidence="5" type="ORF">A2519_09245</name>
</gene>
<name>A0A1F7FKD8_UNCRA</name>
<keyword evidence="3" id="KW-0378">Hydrolase</keyword>
<sequence>MGSLYKKALFIFVLGIGLVVVFQSHILPRLPKTSFLGGAQLAPEVLRKKDAQGLLASYIVEKLSPSVVLIKTERTDTVVPLFGSPAQLKSQSSGSGIVISRKGHIATNAHVVKAAQTITVALENRQEYAARVLGIDSLTDIAVLKIDVSTKPIPIGNSDSLNTGQWVIAIGSPMGLQNSVTSGIVSAVGRHTTFTSDLYVDYVQTDAPINPGNSGGALIDLDGQLIGMNTLILTPNSENIGIGFAIPSNLIAWVAESIIKTGHVRRGWLGVDLQAIDPDLANALDLQSAEGALIARVQPKSPAEEAGLQNGDVVLAFNGRDIHSIHELRNMVAHSAPHKSVECKILRQGKKLAIKAVMGARNN</sequence>
<keyword evidence="2" id="KW-0645">Protease</keyword>
<dbReference type="InterPro" id="IPR036034">
    <property type="entry name" value="PDZ_sf"/>
</dbReference>
<dbReference type="Gene3D" id="2.30.42.10">
    <property type="match status" value="1"/>
</dbReference>
<dbReference type="PANTHER" id="PTHR22939">
    <property type="entry name" value="SERINE PROTEASE FAMILY S1C HTRA-RELATED"/>
    <property type="match status" value="1"/>
</dbReference>
<dbReference type="GO" id="GO:0004252">
    <property type="term" value="F:serine-type endopeptidase activity"/>
    <property type="evidence" value="ECO:0007669"/>
    <property type="project" value="InterPro"/>
</dbReference>
<dbReference type="Gene3D" id="2.40.10.120">
    <property type="match status" value="1"/>
</dbReference>
<evidence type="ECO:0000313" key="5">
    <source>
        <dbReference type="EMBL" id="OGK07130.1"/>
    </source>
</evidence>
<dbReference type="EMBL" id="MFYX01000013">
    <property type="protein sequence ID" value="OGK07130.1"/>
    <property type="molecule type" value="Genomic_DNA"/>
</dbReference>
<dbReference type="SUPFAM" id="SSF50156">
    <property type="entry name" value="PDZ domain-like"/>
    <property type="match status" value="1"/>
</dbReference>
<dbReference type="PANTHER" id="PTHR22939:SF129">
    <property type="entry name" value="SERINE PROTEASE HTRA2, MITOCHONDRIAL"/>
    <property type="match status" value="1"/>
</dbReference>
<comment type="caution">
    <text evidence="5">The sequence shown here is derived from an EMBL/GenBank/DDBJ whole genome shotgun (WGS) entry which is preliminary data.</text>
</comment>
<dbReference type="InterPro" id="IPR001478">
    <property type="entry name" value="PDZ"/>
</dbReference>
<dbReference type="InterPro" id="IPR001940">
    <property type="entry name" value="Peptidase_S1C"/>
</dbReference>
<dbReference type="PROSITE" id="PS50106">
    <property type="entry name" value="PDZ"/>
    <property type="match status" value="1"/>
</dbReference>
<protein>
    <recommendedName>
        <fullName evidence="4">PDZ domain-containing protein</fullName>
    </recommendedName>
</protein>
<evidence type="ECO:0000259" key="4">
    <source>
        <dbReference type="PROSITE" id="PS50106"/>
    </source>
</evidence>
<evidence type="ECO:0000256" key="2">
    <source>
        <dbReference type="ARBA" id="ARBA00022670"/>
    </source>
</evidence>
<evidence type="ECO:0000256" key="3">
    <source>
        <dbReference type="ARBA" id="ARBA00022801"/>
    </source>
</evidence>
<dbReference type="InterPro" id="IPR041489">
    <property type="entry name" value="PDZ_6"/>
</dbReference>
<feature type="domain" description="PDZ" evidence="4">
    <location>
        <begin position="258"/>
        <end position="336"/>
    </location>
</feature>
<dbReference type="SUPFAM" id="SSF50494">
    <property type="entry name" value="Trypsin-like serine proteases"/>
    <property type="match status" value="1"/>
</dbReference>
<dbReference type="Pfam" id="PF17820">
    <property type="entry name" value="PDZ_6"/>
    <property type="match status" value="1"/>
</dbReference>
<dbReference type="AlphaFoldDB" id="A0A1F7FKD8"/>
<evidence type="ECO:0000313" key="6">
    <source>
        <dbReference type="Proteomes" id="UP000179243"/>
    </source>
</evidence>
<evidence type="ECO:0000256" key="1">
    <source>
        <dbReference type="ARBA" id="ARBA00010541"/>
    </source>
</evidence>
<dbReference type="SMART" id="SM00228">
    <property type="entry name" value="PDZ"/>
    <property type="match status" value="1"/>
</dbReference>
<dbReference type="Pfam" id="PF13365">
    <property type="entry name" value="Trypsin_2"/>
    <property type="match status" value="1"/>
</dbReference>
<dbReference type="CDD" id="cd10839">
    <property type="entry name" value="cpPDZ1_DegP-like"/>
    <property type="match status" value="1"/>
</dbReference>
<comment type="similarity">
    <text evidence="1">Belongs to the peptidase S1C family.</text>
</comment>
<accession>A0A1F7FKD8</accession>
<dbReference type="GO" id="GO:0006508">
    <property type="term" value="P:proteolysis"/>
    <property type="evidence" value="ECO:0007669"/>
    <property type="project" value="UniProtKB-KW"/>
</dbReference>
<dbReference type="Proteomes" id="UP000179243">
    <property type="component" value="Unassembled WGS sequence"/>
</dbReference>
<dbReference type="InterPro" id="IPR009003">
    <property type="entry name" value="Peptidase_S1_PA"/>
</dbReference>
<organism evidence="5 6">
    <name type="scientific">Candidatus Raymondbacteria bacterium RIFOXYD12_FULL_49_13</name>
    <dbReference type="NCBI Taxonomy" id="1817890"/>
    <lineage>
        <taxon>Bacteria</taxon>
        <taxon>Raymondiibacteriota</taxon>
    </lineage>
</organism>
<proteinExistence type="inferred from homology"/>